<feature type="compositionally biased region" description="Low complexity" evidence="1">
    <location>
        <begin position="45"/>
        <end position="54"/>
    </location>
</feature>
<evidence type="ECO:0000313" key="4">
    <source>
        <dbReference type="Proteomes" id="UP001054857"/>
    </source>
</evidence>
<feature type="domain" description="Thioesterase" evidence="2">
    <location>
        <begin position="155"/>
        <end position="219"/>
    </location>
</feature>
<proteinExistence type="predicted"/>
<keyword evidence="4" id="KW-1185">Reference proteome</keyword>
<organism evidence="3 4">
    <name type="scientific">Astrephomene gubernaculifera</name>
    <dbReference type="NCBI Taxonomy" id="47775"/>
    <lineage>
        <taxon>Eukaryota</taxon>
        <taxon>Viridiplantae</taxon>
        <taxon>Chlorophyta</taxon>
        <taxon>core chlorophytes</taxon>
        <taxon>Chlorophyceae</taxon>
        <taxon>CS clade</taxon>
        <taxon>Chlamydomonadales</taxon>
        <taxon>Astrephomenaceae</taxon>
        <taxon>Astrephomene</taxon>
    </lineage>
</organism>
<dbReference type="InterPro" id="IPR029069">
    <property type="entry name" value="HotDog_dom_sf"/>
</dbReference>
<gene>
    <name evidence="3" type="ORF">Agub_g12258</name>
</gene>
<dbReference type="Pfam" id="PF03061">
    <property type="entry name" value="4HBT"/>
    <property type="match status" value="1"/>
</dbReference>
<comment type="caution">
    <text evidence="3">The sequence shown here is derived from an EMBL/GenBank/DDBJ whole genome shotgun (WGS) entry which is preliminary data.</text>
</comment>
<evidence type="ECO:0000313" key="3">
    <source>
        <dbReference type="EMBL" id="GFR50110.1"/>
    </source>
</evidence>
<dbReference type="SUPFAM" id="SSF54637">
    <property type="entry name" value="Thioesterase/thiol ester dehydrase-isomerase"/>
    <property type="match status" value="1"/>
</dbReference>
<dbReference type="Gene3D" id="3.10.129.10">
    <property type="entry name" value="Hotdog Thioesterase"/>
    <property type="match status" value="1"/>
</dbReference>
<evidence type="ECO:0000259" key="2">
    <source>
        <dbReference type="Pfam" id="PF03061"/>
    </source>
</evidence>
<dbReference type="CDD" id="cd03443">
    <property type="entry name" value="PaaI_thioesterase"/>
    <property type="match status" value="1"/>
</dbReference>
<dbReference type="InterPro" id="IPR006683">
    <property type="entry name" value="Thioestr_dom"/>
</dbReference>
<feature type="region of interest" description="Disordered" evidence="1">
    <location>
        <begin position="45"/>
        <end position="64"/>
    </location>
</feature>
<reference evidence="3 4" key="1">
    <citation type="journal article" date="2021" name="Sci. Rep.">
        <title>Genome sequencing of the multicellular alga Astrephomene provides insights into convergent evolution of germ-soma differentiation.</title>
        <authorList>
            <person name="Yamashita S."/>
            <person name="Yamamoto K."/>
            <person name="Matsuzaki R."/>
            <person name="Suzuki S."/>
            <person name="Yamaguchi H."/>
            <person name="Hirooka S."/>
            <person name="Minakuchi Y."/>
            <person name="Miyagishima S."/>
            <person name="Kawachi M."/>
            <person name="Toyoda A."/>
            <person name="Nozaki H."/>
        </authorList>
    </citation>
    <scope>NUCLEOTIDE SEQUENCE [LARGE SCALE GENOMIC DNA]</scope>
    <source>
        <strain evidence="3 4">NIES-4017</strain>
    </source>
</reference>
<dbReference type="Proteomes" id="UP001054857">
    <property type="component" value="Unassembled WGS sequence"/>
</dbReference>
<name>A0AAD3DXZ0_9CHLO</name>
<sequence>MRSSLARRGLCALQQQWSSHVSATQERLVAIAAPALEAGIRAVSTASSSSAPTPRQQSNCTAGTSANSWEQLLREGIEVNPCRSPHHPAAVQGIVEPAGKELSVQAAYNPDSQCFGCGQAHPEGLKLQSRRMSGDGLGRLEASLRFDPKYCAFPGIVNGGVLSTVMDCHGNWAAAIALMDKGCLPRPPLTLTSTMQVNFKAPTPPDTDLLMRSRVLSIRENVSGNPMRATVEVEVVVALPGTEVEREKVLAVATGTFKRMGALRSL</sequence>
<accession>A0AAD3DXZ0</accession>
<feature type="compositionally biased region" description="Polar residues" evidence="1">
    <location>
        <begin position="55"/>
        <end position="64"/>
    </location>
</feature>
<dbReference type="EMBL" id="BMAR01000035">
    <property type="protein sequence ID" value="GFR50110.1"/>
    <property type="molecule type" value="Genomic_DNA"/>
</dbReference>
<dbReference type="AlphaFoldDB" id="A0AAD3DXZ0"/>
<protein>
    <recommendedName>
        <fullName evidence="2">Thioesterase domain-containing protein</fullName>
    </recommendedName>
</protein>
<evidence type="ECO:0000256" key="1">
    <source>
        <dbReference type="SAM" id="MobiDB-lite"/>
    </source>
</evidence>